<dbReference type="Gene3D" id="3.90.230.10">
    <property type="entry name" value="Creatinase/methionine aminopeptidase superfamily"/>
    <property type="match status" value="1"/>
</dbReference>
<keyword evidence="2" id="KW-0031">Aminopeptidase</keyword>
<dbReference type="InterPro" id="IPR036005">
    <property type="entry name" value="Creatinase/aminopeptidase-like"/>
</dbReference>
<keyword evidence="2" id="KW-0645">Protease</keyword>
<reference evidence="2 3" key="1">
    <citation type="submission" date="2018-09" db="EMBL/GenBank/DDBJ databases">
        <title>Genome sequencing of strain 6GH32-13.</title>
        <authorList>
            <person name="Weon H.-Y."/>
            <person name="Heo J."/>
            <person name="Kwon S.-W."/>
        </authorList>
    </citation>
    <scope>NUCLEOTIDE SEQUENCE [LARGE SCALE GENOMIC DNA]</scope>
    <source>
        <strain evidence="2 3">5GH32-13</strain>
    </source>
</reference>
<name>A0A3B7MXB9_9BACT</name>
<dbReference type="SUPFAM" id="SSF55920">
    <property type="entry name" value="Creatinase/aminopeptidase"/>
    <property type="match status" value="1"/>
</dbReference>
<evidence type="ECO:0000313" key="2">
    <source>
        <dbReference type="EMBL" id="AXY77676.1"/>
    </source>
</evidence>
<dbReference type="CDD" id="cd01066">
    <property type="entry name" value="APP_MetAP"/>
    <property type="match status" value="1"/>
</dbReference>
<dbReference type="AlphaFoldDB" id="A0A3B7MXB9"/>
<dbReference type="Pfam" id="PF00557">
    <property type="entry name" value="Peptidase_M24"/>
    <property type="match status" value="1"/>
</dbReference>
<dbReference type="Proteomes" id="UP000263900">
    <property type="component" value="Chromosome"/>
</dbReference>
<dbReference type="KEGG" id="pseg:D3H65_28470"/>
<dbReference type="GO" id="GO:0004177">
    <property type="term" value="F:aminopeptidase activity"/>
    <property type="evidence" value="ECO:0007669"/>
    <property type="project" value="UniProtKB-KW"/>
</dbReference>
<organism evidence="2 3">
    <name type="scientific">Paraflavitalea soli</name>
    <dbReference type="NCBI Taxonomy" id="2315862"/>
    <lineage>
        <taxon>Bacteria</taxon>
        <taxon>Pseudomonadati</taxon>
        <taxon>Bacteroidota</taxon>
        <taxon>Chitinophagia</taxon>
        <taxon>Chitinophagales</taxon>
        <taxon>Chitinophagaceae</taxon>
        <taxon>Paraflavitalea</taxon>
    </lineage>
</organism>
<proteinExistence type="predicted"/>
<accession>A0A3B7MXB9</accession>
<feature type="domain" description="Peptidase M24" evidence="1">
    <location>
        <begin position="8"/>
        <end position="175"/>
    </location>
</feature>
<dbReference type="InterPro" id="IPR000994">
    <property type="entry name" value="Pept_M24"/>
</dbReference>
<dbReference type="OrthoDB" id="8418909at2"/>
<gene>
    <name evidence="2" type="ORF">D3H65_28470</name>
</gene>
<keyword evidence="2" id="KW-0378">Hydrolase</keyword>
<keyword evidence="3" id="KW-1185">Reference proteome</keyword>
<evidence type="ECO:0000313" key="3">
    <source>
        <dbReference type="Proteomes" id="UP000263900"/>
    </source>
</evidence>
<sequence length="224" mass="26084">MTIQKQQLVEAEHIAAQLFGEIEKRHLIQPGKTEKQLNDEVFQLAEELFGIKKYWHKRIVRSGPNTLHPYNENPPNLTIQDDDILFFDFGPIVEDWEADFGRTYVVGNDPFKRKLQQDVETAWQEGKEWFGQQTTLTGADYFSYVEGLARKYGWEYGGEIAGHLIGQFPHERLEPGNYGLYVHPGNLNDMFLPDANGNKRNWILEIHFVDRQRQIGGFFEQLLT</sequence>
<protein>
    <submittedName>
        <fullName evidence="2">Aminopeptidase P family protein</fullName>
    </submittedName>
</protein>
<evidence type="ECO:0000259" key="1">
    <source>
        <dbReference type="Pfam" id="PF00557"/>
    </source>
</evidence>
<dbReference type="RefSeq" id="WP_119053549.1">
    <property type="nucleotide sequence ID" value="NZ_CP032157.1"/>
</dbReference>
<dbReference type="EMBL" id="CP032157">
    <property type="protein sequence ID" value="AXY77676.1"/>
    <property type="molecule type" value="Genomic_DNA"/>
</dbReference>